<dbReference type="SUPFAM" id="SSF54593">
    <property type="entry name" value="Glyoxalase/Bleomycin resistance protein/Dihydroxybiphenyl dioxygenase"/>
    <property type="match status" value="1"/>
</dbReference>
<evidence type="ECO:0000313" key="4">
    <source>
        <dbReference type="Proteomes" id="UP000298458"/>
    </source>
</evidence>
<accession>A0A4R9G4L3</accession>
<dbReference type="Pfam" id="PF00903">
    <property type="entry name" value="Glyoxalase"/>
    <property type="match status" value="1"/>
</dbReference>
<evidence type="ECO:0000313" key="3">
    <source>
        <dbReference type="EMBL" id="TGK06466.1"/>
    </source>
</evidence>
<gene>
    <name evidence="3" type="ORF">EHO60_15640</name>
</gene>
<dbReference type="InterPro" id="IPR029068">
    <property type="entry name" value="Glyas_Bleomycin-R_OHBP_Dase"/>
</dbReference>
<sequence>MIHHIAIATEDPALLKNFYERLPNLRFEKDHFTPDGKLRSSWFLAGQTRLMIEREKKKLGPHALVFSAETPEIRKRVESLLESKIEDRTEFTVYFRDPDGNRLGYSSYPSSWKEGRNSENV</sequence>
<dbReference type="EMBL" id="RQET01000013">
    <property type="protein sequence ID" value="TGK06466.1"/>
    <property type="molecule type" value="Genomic_DNA"/>
</dbReference>
<keyword evidence="4" id="KW-1185">Reference proteome</keyword>
<dbReference type="InterPro" id="IPR004360">
    <property type="entry name" value="Glyas_Fos-R_dOase_dom"/>
</dbReference>
<proteinExistence type="predicted"/>
<dbReference type="Gene3D" id="3.10.180.10">
    <property type="entry name" value="2,3-Dihydroxybiphenyl 1,2-Dioxygenase, domain 1"/>
    <property type="match status" value="1"/>
</dbReference>
<dbReference type="OrthoDB" id="341541at2"/>
<feature type="region of interest" description="Disordered" evidence="1">
    <location>
        <begin position="98"/>
        <end position="121"/>
    </location>
</feature>
<evidence type="ECO:0000259" key="2">
    <source>
        <dbReference type="Pfam" id="PF00903"/>
    </source>
</evidence>
<dbReference type="RefSeq" id="WP_135769148.1">
    <property type="nucleotide sequence ID" value="NZ_RQET01000013.1"/>
</dbReference>
<name>A0A4R9G4L3_9LEPT</name>
<reference evidence="3" key="1">
    <citation type="journal article" date="2019" name="PLoS Negl. Trop. Dis.">
        <title>Revisiting the worldwide diversity of Leptospira species in the environment.</title>
        <authorList>
            <person name="Vincent A.T."/>
            <person name="Schiettekatte O."/>
            <person name="Bourhy P."/>
            <person name="Veyrier F.J."/>
            <person name="Picardeau M."/>
        </authorList>
    </citation>
    <scope>NUCLEOTIDE SEQUENCE [LARGE SCALE GENOMIC DNA]</scope>
    <source>
        <strain evidence="3">SSW15</strain>
    </source>
</reference>
<dbReference type="Proteomes" id="UP000298458">
    <property type="component" value="Unassembled WGS sequence"/>
</dbReference>
<protein>
    <submittedName>
        <fullName evidence="3">VOC family protein</fullName>
    </submittedName>
</protein>
<dbReference type="AlphaFoldDB" id="A0A4R9G4L3"/>
<comment type="caution">
    <text evidence="3">The sequence shown here is derived from an EMBL/GenBank/DDBJ whole genome shotgun (WGS) entry which is preliminary data.</text>
</comment>
<organism evidence="3 4">
    <name type="scientific">Leptospira fletcheri</name>
    <dbReference type="NCBI Taxonomy" id="2484981"/>
    <lineage>
        <taxon>Bacteria</taxon>
        <taxon>Pseudomonadati</taxon>
        <taxon>Spirochaetota</taxon>
        <taxon>Spirochaetia</taxon>
        <taxon>Leptospirales</taxon>
        <taxon>Leptospiraceae</taxon>
        <taxon>Leptospira</taxon>
    </lineage>
</organism>
<feature type="domain" description="Glyoxalase/fosfomycin resistance/dioxygenase" evidence="2">
    <location>
        <begin position="2"/>
        <end position="103"/>
    </location>
</feature>
<evidence type="ECO:0000256" key="1">
    <source>
        <dbReference type="SAM" id="MobiDB-lite"/>
    </source>
</evidence>